<evidence type="ECO:0000256" key="1">
    <source>
        <dbReference type="SAM" id="SignalP"/>
    </source>
</evidence>
<dbReference type="Proteomes" id="UP000198575">
    <property type="component" value="Unassembled WGS sequence"/>
</dbReference>
<organism evidence="2 3">
    <name type="scientific">Dokdonella immobilis</name>
    <dbReference type="NCBI Taxonomy" id="578942"/>
    <lineage>
        <taxon>Bacteria</taxon>
        <taxon>Pseudomonadati</taxon>
        <taxon>Pseudomonadota</taxon>
        <taxon>Gammaproteobacteria</taxon>
        <taxon>Lysobacterales</taxon>
        <taxon>Rhodanobacteraceae</taxon>
        <taxon>Dokdonella</taxon>
    </lineage>
</organism>
<protein>
    <recommendedName>
        <fullName evidence="4">Polyisoprenoid-binding protein YceI</fullName>
    </recommendedName>
</protein>
<proteinExistence type="predicted"/>
<dbReference type="AlphaFoldDB" id="A0A1I4VS67"/>
<dbReference type="OrthoDB" id="186037at2"/>
<name>A0A1I4VS67_9GAMM</name>
<evidence type="ECO:0000313" key="3">
    <source>
        <dbReference type="Proteomes" id="UP000198575"/>
    </source>
</evidence>
<sequence>MKSAIRSFLFVFVALLAAHAVAAKPVDGTYRANGQDGKLAFALALAGEPFSGNPTTKLVFTEKDASADKQPDFHAAFGDFGNALVITLMKDSDGYSVIGAEFGHTALKHMGASATGILEVKNVKIANGRISGKLVSGADADIFDEPIKVDLAFDVKLP</sequence>
<reference evidence="2 3" key="1">
    <citation type="submission" date="2016-10" db="EMBL/GenBank/DDBJ databases">
        <authorList>
            <person name="de Groot N.N."/>
        </authorList>
    </citation>
    <scope>NUCLEOTIDE SEQUENCE [LARGE SCALE GENOMIC DNA]</scope>
    <source>
        <strain evidence="2 3">CGMCC 1.7659</strain>
    </source>
</reference>
<feature type="signal peptide" evidence="1">
    <location>
        <begin position="1"/>
        <end position="22"/>
    </location>
</feature>
<keyword evidence="1" id="KW-0732">Signal</keyword>
<feature type="chain" id="PRO_5011589899" description="Polyisoprenoid-binding protein YceI" evidence="1">
    <location>
        <begin position="23"/>
        <end position="158"/>
    </location>
</feature>
<evidence type="ECO:0008006" key="4">
    <source>
        <dbReference type="Google" id="ProtNLM"/>
    </source>
</evidence>
<dbReference type="RefSeq" id="WP_092404667.1">
    <property type="nucleotide sequence ID" value="NZ_FOVF01000003.1"/>
</dbReference>
<dbReference type="EMBL" id="FOVF01000003">
    <property type="protein sequence ID" value="SFN04141.1"/>
    <property type="molecule type" value="Genomic_DNA"/>
</dbReference>
<gene>
    <name evidence="2" type="ORF">SAMN05216289_1035</name>
</gene>
<accession>A0A1I4VS67</accession>
<keyword evidence="3" id="KW-1185">Reference proteome</keyword>
<evidence type="ECO:0000313" key="2">
    <source>
        <dbReference type="EMBL" id="SFN04141.1"/>
    </source>
</evidence>